<dbReference type="EMBL" id="CP002686">
    <property type="protein sequence ID" value="ANM64749.1"/>
    <property type="molecule type" value="Genomic_DNA"/>
</dbReference>
<proteinExistence type="predicted"/>
<reference evidence="2 3" key="1">
    <citation type="journal article" date="2000" name="Nature">
        <title>Sequence and analysis of chromosome 3 of the plant Arabidopsis thaliana.</title>
        <authorList>
            <consortium name="European Union Chromosome 3 Arabidopsis Sequencing Consortium"/>
            <consortium name="Institute for Genomic Research"/>
            <consortium name="Kazusa DNA Research Institute"/>
            <person name="Salanoubat M."/>
            <person name="Lemcke K."/>
            <person name="Rieger M."/>
            <person name="Ansorge W."/>
            <person name="Unseld M."/>
            <person name="Fartmann B."/>
            <person name="Valle G."/>
            <person name="Blocker H."/>
            <person name="Perez-Alonso M."/>
            <person name="Obermaier B."/>
            <person name="Delseny M."/>
            <person name="Boutry M."/>
            <person name="Grivell L.A."/>
            <person name="Mache R."/>
            <person name="Puigdomenech P."/>
            <person name="De Simone V."/>
            <person name="Choisne N."/>
            <person name="Artiguenave F."/>
            <person name="Robert C."/>
            <person name="Brottier P."/>
            <person name="Wincker P."/>
            <person name="Cattolico L."/>
            <person name="Weissenbach J."/>
            <person name="Saurin W."/>
            <person name="Quetier F."/>
            <person name="Schafer M."/>
            <person name="Muller-Auer S."/>
            <person name="Gabel C."/>
            <person name="Fuchs M."/>
            <person name="Benes V."/>
            <person name="Wurmbach E."/>
            <person name="Drzonek H."/>
            <person name="Erfle H."/>
            <person name="Jordan N."/>
            <person name="Bangert S."/>
            <person name="Wiedelmann R."/>
            <person name="Kranz H."/>
            <person name="Voss H."/>
            <person name="Holland R."/>
            <person name="Brandt P."/>
            <person name="Nyakatura G."/>
            <person name="Vezzi A."/>
            <person name="D'Angelo M."/>
            <person name="Pallavicini A."/>
            <person name="Toppo S."/>
            <person name="Simionati B."/>
            <person name="Conrad A."/>
            <person name="Hornischer K."/>
            <person name="Kauer G."/>
            <person name="Lohnert T.H."/>
            <person name="Nordsiek G."/>
            <person name="Reichelt J."/>
            <person name="Scharfe M."/>
            <person name="Schon O."/>
            <person name="Bargues M."/>
            <person name="Terol J."/>
            <person name="Climent J."/>
            <person name="Navarro P."/>
            <person name="Collado C."/>
            <person name="Perez-Perez A."/>
            <person name="Ottenwalder B."/>
            <person name="Duchemin D."/>
            <person name="Cooke R."/>
            <person name="Laudie M."/>
            <person name="Berger-Llauro C."/>
            <person name="Purnelle B."/>
            <person name="Masuy D."/>
            <person name="de Haan M."/>
            <person name="Maarse A.C."/>
            <person name="Alcaraz J.P."/>
            <person name="Cottet A."/>
            <person name="Casacuberta E."/>
            <person name="Monfort A."/>
            <person name="Argiriou A."/>
            <person name="flores M."/>
            <person name="Liguori R."/>
            <person name="Vitale D."/>
            <person name="Mannhaupt G."/>
            <person name="Haase D."/>
            <person name="Schoof H."/>
            <person name="Rudd S."/>
            <person name="Zaccaria P."/>
            <person name="Mewes H.W."/>
            <person name="Mayer K.F."/>
            <person name="Kaul S."/>
            <person name="Town C.D."/>
            <person name="Koo H.L."/>
            <person name="Tallon L.J."/>
            <person name="Jenkins J."/>
            <person name="Rooney T."/>
            <person name="Rizzo M."/>
            <person name="Walts A."/>
            <person name="Utterback T."/>
            <person name="Fujii C.Y."/>
            <person name="Shea T.P."/>
            <person name="Creasy T.H."/>
            <person name="Haas B."/>
            <person name="Maiti R."/>
            <person name="Wu D."/>
            <person name="Peterson J."/>
            <person name="Van Aken S."/>
            <person name="Pai G."/>
            <person name="Militscher J."/>
            <person name="Sellers P."/>
            <person name="Gill J.E."/>
            <person name="Feldblyum T.V."/>
            <person name="Preuss D."/>
            <person name="Lin X."/>
            <person name="Nierman W.C."/>
            <person name="Salzberg S.L."/>
            <person name="White O."/>
            <person name="Venter J.C."/>
            <person name="Fraser C.M."/>
            <person name="Kaneko T."/>
            <person name="Nakamura Y."/>
            <person name="Sato S."/>
            <person name="Kato T."/>
            <person name="Asamizu E."/>
            <person name="Sasamoto S."/>
            <person name="Kimura T."/>
            <person name="Idesawa K."/>
            <person name="Kawashima K."/>
            <person name="Kishida Y."/>
            <person name="Kiyokawa C."/>
            <person name="Kohara M."/>
            <person name="Matsumoto M."/>
            <person name="Matsuno A."/>
            <person name="Muraki A."/>
            <person name="Nakayama S."/>
            <person name="Nakazaki N."/>
            <person name="Shinpo S."/>
            <person name="Takeuchi C."/>
            <person name="Wada T."/>
            <person name="Watanabe A."/>
            <person name="Yamada M."/>
            <person name="Yasuda M."/>
            <person name="Tabata S."/>
        </authorList>
    </citation>
    <scope>NUCLEOTIDE SEQUENCE [LARGE SCALE GENOMIC DNA]</scope>
    <source>
        <strain evidence="3">cv. Columbia</strain>
    </source>
</reference>
<keyword evidence="3" id="KW-1185">Reference proteome</keyword>
<dbReference type="RefSeq" id="NP_001336527.1">
    <property type="nucleotide sequence ID" value="NM_001349590.1"/>
</dbReference>
<evidence type="ECO:0000313" key="2">
    <source>
        <dbReference type="EMBL" id="ANM64749.1"/>
    </source>
</evidence>
<protein>
    <submittedName>
        <fullName evidence="2">Uncharacterized protein</fullName>
    </submittedName>
</protein>
<reference evidence="3" key="2">
    <citation type="journal article" date="2017" name="Plant J.">
        <title>Araport11: a complete reannotation of the Arabidopsis thaliana reference genome.</title>
        <authorList>
            <person name="Cheng C.Y."/>
            <person name="Krishnakumar V."/>
            <person name="Chan A.P."/>
            <person name="Thibaud-Nissen F."/>
            <person name="Schobel S."/>
            <person name="Town C.D."/>
        </authorList>
    </citation>
    <scope>GENOME REANNOTATION</scope>
    <source>
        <strain evidence="3">cv. Columbia</strain>
    </source>
</reference>
<dbReference type="GeneID" id="31370874"/>
<dbReference type="Proteomes" id="UP000006548">
    <property type="component" value="Chromosome 3"/>
</dbReference>
<sequence>MAGTVMEDREYLLLMEGMETEV</sequence>
<accession>A0A1I9LQ91</accession>
<name>A0A1I9LQ91_ARATH</name>
<dbReference type="InParanoid" id="A0A1I9LQ91"/>
<dbReference type="TAIR" id="AT3G02673"/>
<dbReference type="AlphaFoldDB" id="A0A1I9LQ91"/>
<organism evidence="2 3">
    <name type="scientific">Arabidopsis thaliana</name>
    <name type="common">Mouse-ear cress</name>
    <dbReference type="NCBI Taxonomy" id="3702"/>
    <lineage>
        <taxon>Eukaryota</taxon>
        <taxon>Viridiplantae</taxon>
        <taxon>Streptophyta</taxon>
        <taxon>Embryophyta</taxon>
        <taxon>Tracheophyta</taxon>
        <taxon>Spermatophyta</taxon>
        <taxon>Magnoliopsida</taxon>
        <taxon>eudicotyledons</taxon>
        <taxon>Gunneridae</taxon>
        <taxon>Pentapetalae</taxon>
        <taxon>rosids</taxon>
        <taxon>malvids</taxon>
        <taxon>Brassicales</taxon>
        <taxon>Brassicaceae</taxon>
        <taxon>Camelineae</taxon>
        <taxon>Arabidopsis</taxon>
    </lineage>
</organism>
<evidence type="ECO:0000313" key="1">
    <source>
        <dbReference type="Araport" id="AT3G02673"/>
    </source>
</evidence>
<evidence type="ECO:0000313" key="3">
    <source>
        <dbReference type="Proteomes" id="UP000006548"/>
    </source>
</evidence>
<dbReference type="Araport" id="AT3G02673"/>
<gene>
    <name evidence="1 2" type="ordered locus">At3g02673</name>
</gene>